<dbReference type="AlphaFoldDB" id="A0AA38L4S0"/>
<keyword evidence="4" id="KW-0732">Signal</keyword>
<accession>A0AA38L4S0</accession>
<evidence type="ECO:0000313" key="8">
    <source>
        <dbReference type="EMBL" id="KAJ3783985.1"/>
    </source>
</evidence>
<comment type="caution">
    <text evidence="8">The sequence shown here is derived from an EMBL/GenBank/DDBJ whole genome shotgun (WGS) entry which is preliminary data.</text>
</comment>
<keyword evidence="6" id="KW-1015">Disulfide bond</keyword>
<evidence type="ECO:0000256" key="6">
    <source>
        <dbReference type="ARBA" id="ARBA00023157"/>
    </source>
</evidence>
<keyword evidence="5" id="KW-0378">Hydrolase</keyword>
<protein>
    <recommendedName>
        <fullName evidence="1">feruloyl esterase</fullName>
        <ecNumber evidence="1">3.1.1.73</ecNumber>
    </recommendedName>
</protein>
<keyword evidence="3" id="KW-0624">Polysaccharide degradation</keyword>
<evidence type="ECO:0000256" key="2">
    <source>
        <dbReference type="ARBA" id="ARBA00022487"/>
    </source>
</evidence>
<dbReference type="Proteomes" id="UP001163798">
    <property type="component" value="Unassembled WGS sequence"/>
</dbReference>
<keyword evidence="3" id="KW-0119">Carbohydrate metabolism</keyword>
<proteinExistence type="predicted"/>
<dbReference type="PANTHER" id="PTHR33938">
    <property type="entry name" value="FERULOYL ESTERASE B-RELATED"/>
    <property type="match status" value="1"/>
</dbReference>
<gene>
    <name evidence="8" type="ORF">GGU10DRAFT_272362</name>
</gene>
<feature type="non-terminal residue" evidence="8">
    <location>
        <position position="127"/>
    </location>
</feature>
<dbReference type="PANTHER" id="PTHR33938:SF15">
    <property type="entry name" value="FERULOYL ESTERASE B-RELATED"/>
    <property type="match status" value="1"/>
</dbReference>
<evidence type="ECO:0000256" key="4">
    <source>
        <dbReference type="ARBA" id="ARBA00022729"/>
    </source>
</evidence>
<dbReference type="GO" id="GO:0045493">
    <property type="term" value="P:xylan catabolic process"/>
    <property type="evidence" value="ECO:0007669"/>
    <property type="project" value="UniProtKB-KW"/>
</dbReference>
<comment type="catalytic activity">
    <reaction evidence="7">
        <text>feruloyl-polysaccharide + H2O = ferulate + polysaccharide.</text>
        <dbReference type="EC" id="3.1.1.73"/>
    </reaction>
</comment>
<dbReference type="InterPro" id="IPR011118">
    <property type="entry name" value="Tannase/feruloyl_esterase"/>
</dbReference>
<evidence type="ECO:0000256" key="1">
    <source>
        <dbReference type="ARBA" id="ARBA00013091"/>
    </source>
</evidence>
<sequence length="127" mass="14686">CDHKPERLICSSNTNVRPNSFLGEQAKAIMTILSPLYNPEGELWFPRQHPSSEDAVTRAMMYSGKPSIPHTADWFRYIHHNDSNLDAMKLNSNWVYFQAVNPFNIDTWKGDLSRFKSRNGKLTIYLP</sequence>
<evidence type="ECO:0000256" key="7">
    <source>
        <dbReference type="ARBA" id="ARBA00034075"/>
    </source>
</evidence>
<reference evidence="8" key="1">
    <citation type="submission" date="2022-08" db="EMBL/GenBank/DDBJ databases">
        <authorList>
            <consortium name="DOE Joint Genome Institute"/>
            <person name="Min B."/>
            <person name="Riley R."/>
            <person name="Sierra-Patev S."/>
            <person name="Naranjo-Ortiz M."/>
            <person name="Looney B."/>
            <person name="Konkel Z."/>
            <person name="Slot J.C."/>
            <person name="Sakamoto Y."/>
            <person name="Steenwyk J.L."/>
            <person name="Rokas A."/>
            <person name="Carro J."/>
            <person name="Camarero S."/>
            <person name="Ferreira P."/>
            <person name="Molpeceres G."/>
            <person name="Ruiz-Duenas F.J."/>
            <person name="Serrano A."/>
            <person name="Henrissat B."/>
            <person name="Drula E."/>
            <person name="Hughes K.W."/>
            <person name="Mata J.L."/>
            <person name="Ishikawa N.K."/>
            <person name="Vargas-Isla R."/>
            <person name="Ushijima S."/>
            <person name="Smith C.A."/>
            <person name="Ahrendt S."/>
            <person name="Andreopoulos W."/>
            <person name="He G."/>
            <person name="Labutti K."/>
            <person name="Lipzen A."/>
            <person name="Ng V."/>
            <person name="Sandor L."/>
            <person name="Barry K."/>
            <person name="Martinez A.T."/>
            <person name="Xiao Y."/>
            <person name="Gibbons J.G."/>
            <person name="Terashima K."/>
            <person name="Hibbett D.S."/>
            <person name="Grigoriev I.V."/>
        </authorList>
    </citation>
    <scope>NUCLEOTIDE SEQUENCE</scope>
    <source>
        <strain evidence="8">TFB10291</strain>
    </source>
</reference>
<dbReference type="EC" id="3.1.1.73" evidence="1"/>
<evidence type="ECO:0000256" key="5">
    <source>
        <dbReference type="ARBA" id="ARBA00022801"/>
    </source>
</evidence>
<keyword evidence="3" id="KW-0858">Xylan degradation</keyword>
<keyword evidence="2" id="KW-0719">Serine esterase</keyword>
<evidence type="ECO:0000313" key="9">
    <source>
        <dbReference type="Proteomes" id="UP001163798"/>
    </source>
</evidence>
<dbReference type="EMBL" id="MU793395">
    <property type="protein sequence ID" value="KAJ3783985.1"/>
    <property type="molecule type" value="Genomic_DNA"/>
</dbReference>
<name>A0AA38L4S0_9AGAR</name>
<dbReference type="GO" id="GO:0030600">
    <property type="term" value="F:feruloyl esterase activity"/>
    <property type="evidence" value="ECO:0007669"/>
    <property type="project" value="UniProtKB-EC"/>
</dbReference>
<organism evidence="8 9">
    <name type="scientific">Lentinula aff. detonsa</name>
    <dbReference type="NCBI Taxonomy" id="2804958"/>
    <lineage>
        <taxon>Eukaryota</taxon>
        <taxon>Fungi</taxon>
        <taxon>Dikarya</taxon>
        <taxon>Basidiomycota</taxon>
        <taxon>Agaricomycotina</taxon>
        <taxon>Agaricomycetes</taxon>
        <taxon>Agaricomycetidae</taxon>
        <taxon>Agaricales</taxon>
        <taxon>Marasmiineae</taxon>
        <taxon>Omphalotaceae</taxon>
        <taxon>Lentinula</taxon>
    </lineage>
</organism>
<keyword evidence="9" id="KW-1185">Reference proteome</keyword>
<evidence type="ECO:0000256" key="3">
    <source>
        <dbReference type="ARBA" id="ARBA00022651"/>
    </source>
</evidence>